<accession>A0ABW9XGR0</accession>
<reference evidence="3" key="1">
    <citation type="submission" date="2020-01" db="EMBL/GenBank/DDBJ databases">
        <title>Sphingomonas sp. strain CSW-10.</title>
        <authorList>
            <person name="Chen W.-M."/>
        </authorList>
    </citation>
    <scope>NUCLEOTIDE SEQUENCE [LARGE SCALE GENOMIC DNA]</scope>
    <source>
        <strain evidence="3">FSY-8</strain>
    </source>
</reference>
<comment type="caution">
    <text evidence="2">The sequence shown here is derived from an EMBL/GenBank/DDBJ whole genome shotgun (WGS) entry which is preliminary data.</text>
</comment>
<protein>
    <submittedName>
        <fullName evidence="2">Helix-turn-helix domain-containing protein</fullName>
    </submittedName>
</protein>
<dbReference type="Pfam" id="PF01381">
    <property type="entry name" value="HTH_3"/>
    <property type="match status" value="1"/>
</dbReference>
<dbReference type="PROSITE" id="PS50943">
    <property type="entry name" value="HTH_CROC1"/>
    <property type="match status" value="1"/>
</dbReference>
<gene>
    <name evidence="2" type="ORF">GTZ99_14420</name>
</gene>
<organism evidence="2 3">
    <name type="scientific">Novosphingobium ovatum</name>
    <dbReference type="NCBI Taxonomy" id="1908523"/>
    <lineage>
        <taxon>Bacteria</taxon>
        <taxon>Pseudomonadati</taxon>
        <taxon>Pseudomonadota</taxon>
        <taxon>Alphaproteobacteria</taxon>
        <taxon>Sphingomonadales</taxon>
        <taxon>Sphingomonadaceae</taxon>
        <taxon>Novosphingobium</taxon>
    </lineage>
</organism>
<feature type="domain" description="HTH cro/C1-type" evidence="1">
    <location>
        <begin position="39"/>
        <end position="93"/>
    </location>
</feature>
<dbReference type="SUPFAM" id="SSF47413">
    <property type="entry name" value="lambda repressor-like DNA-binding domains"/>
    <property type="match status" value="1"/>
</dbReference>
<evidence type="ECO:0000313" key="3">
    <source>
        <dbReference type="Proteomes" id="UP000753724"/>
    </source>
</evidence>
<dbReference type="EMBL" id="JAAAPO010000006">
    <property type="protein sequence ID" value="NBC37747.1"/>
    <property type="molecule type" value="Genomic_DNA"/>
</dbReference>
<name>A0ABW9XGR0_9SPHN</name>
<dbReference type="InterPro" id="IPR001387">
    <property type="entry name" value="Cro/C1-type_HTH"/>
</dbReference>
<dbReference type="SMART" id="SM00530">
    <property type="entry name" value="HTH_XRE"/>
    <property type="match status" value="1"/>
</dbReference>
<dbReference type="CDD" id="cd00093">
    <property type="entry name" value="HTH_XRE"/>
    <property type="match status" value="1"/>
</dbReference>
<dbReference type="InterPro" id="IPR010982">
    <property type="entry name" value="Lambda_DNA-bd_dom_sf"/>
</dbReference>
<evidence type="ECO:0000313" key="2">
    <source>
        <dbReference type="EMBL" id="NBC37747.1"/>
    </source>
</evidence>
<dbReference type="Proteomes" id="UP000753724">
    <property type="component" value="Unassembled WGS sequence"/>
</dbReference>
<evidence type="ECO:0000259" key="1">
    <source>
        <dbReference type="PROSITE" id="PS50943"/>
    </source>
</evidence>
<dbReference type="RefSeq" id="WP_161720120.1">
    <property type="nucleotide sequence ID" value="NZ_JAAAPO010000006.1"/>
</dbReference>
<dbReference type="Gene3D" id="1.10.260.40">
    <property type="entry name" value="lambda repressor-like DNA-binding domains"/>
    <property type="match status" value="1"/>
</dbReference>
<sequence>MTKANPQSLADLRQGWAKDPEFQREFAALEDEFVMAQTFIQARTAAGLTQAQLAERMGAKQSYVARLESGRMLPSVRTLQKFAAATGTKLRVAFDAG</sequence>
<proteinExistence type="predicted"/>
<keyword evidence="3" id="KW-1185">Reference proteome</keyword>